<feature type="compositionally biased region" description="Basic and acidic residues" evidence="1">
    <location>
        <begin position="196"/>
        <end position="216"/>
    </location>
</feature>
<organism evidence="2 3">
    <name type="scientific">Bacterioplanes sanyensis</name>
    <dbReference type="NCBI Taxonomy" id="1249553"/>
    <lineage>
        <taxon>Bacteria</taxon>
        <taxon>Pseudomonadati</taxon>
        <taxon>Pseudomonadota</taxon>
        <taxon>Gammaproteobacteria</taxon>
        <taxon>Oceanospirillales</taxon>
        <taxon>Oceanospirillaceae</taxon>
        <taxon>Bacterioplanes</taxon>
    </lineage>
</organism>
<feature type="region of interest" description="Disordered" evidence="1">
    <location>
        <begin position="187"/>
        <end position="216"/>
    </location>
</feature>
<dbReference type="SUPFAM" id="SSF69318">
    <property type="entry name" value="Integrin alpha N-terminal domain"/>
    <property type="match status" value="1"/>
</dbReference>
<gene>
    <name evidence="2" type="ORF">CHH28_16435</name>
</gene>
<accession>A0A222FMA9</accession>
<keyword evidence="3" id="KW-1185">Reference proteome</keyword>
<proteinExistence type="predicted"/>
<evidence type="ECO:0000313" key="2">
    <source>
        <dbReference type="EMBL" id="ASP40165.1"/>
    </source>
</evidence>
<reference evidence="2 3" key="1">
    <citation type="submission" date="2017-07" db="EMBL/GenBank/DDBJ databases">
        <title>Annotated genome sequence of Bacterioplanes sanyensis isolated from Red Sea.</title>
        <authorList>
            <person name="Rehman Z.U."/>
        </authorList>
    </citation>
    <scope>NUCLEOTIDE SEQUENCE [LARGE SCALE GENOMIC DNA]</scope>
    <source>
        <strain evidence="2 3">NV9</strain>
    </source>
</reference>
<dbReference type="KEGG" id="bsan:CHH28_16435"/>
<protein>
    <submittedName>
        <fullName evidence="2">Uncharacterized protein</fullName>
    </submittedName>
</protein>
<sequence length="216" mass="25054">MRYTSHKPFAGCLNQSPLRYGDVERDGDNELVLYLNGELLIFSPKYERVVFSTFLQADDWFVDPTWREPVAPSVLDGKVYQHQSEYMLYNGISTPAYRYYSKVFVEDFDADDNPDVVVWSKTYVSNEAGKESGFHPVKNELKHYERDLTTQKRLENGVTGEYLPQITMDVVIEGWLRENELTWQQGFPSRSECPGEEGKLIPEMHDPLLNDPDVLR</sequence>
<evidence type="ECO:0000313" key="3">
    <source>
        <dbReference type="Proteomes" id="UP000202440"/>
    </source>
</evidence>
<dbReference type="Proteomes" id="UP000202440">
    <property type="component" value="Chromosome"/>
</dbReference>
<dbReference type="InterPro" id="IPR028994">
    <property type="entry name" value="Integrin_alpha_N"/>
</dbReference>
<dbReference type="EMBL" id="CP022530">
    <property type="protein sequence ID" value="ASP40165.1"/>
    <property type="molecule type" value="Genomic_DNA"/>
</dbReference>
<name>A0A222FMA9_9GAMM</name>
<dbReference type="AlphaFoldDB" id="A0A222FMA9"/>
<evidence type="ECO:0000256" key="1">
    <source>
        <dbReference type="SAM" id="MobiDB-lite"/>
    </source>
</evidence>